<dbReference type="OrthoDB" id="6254246at2759"/>
<evidence type="ECO:0008006" key="3">
    <source>
        <dbReference type="Google" id="ProtNLM"/>
    </source>
</evidence>
<gene>
    <name evidence="1" type="ORF">TASK_LOCUS3204</name>
</gene>
<organism evidence="1 2">
    <name type="scientific">Taenia asiatica</name>
    <name type="common">Asian tapeworm</name>
    <dbReference type="NCBI Taxonomy" id="60517"/>
    <lineage>
        <taxon>Eukaryota</taxon>
        <taxon>Metazoa</taxon>
        <taxon>Spiralia</taxon>
        <taxon>Lophotrochozoa</taxon>
        <taxon>Platyhelminthes</taxon>
        <taxon>Cestoda</taxon>
        <taxon>Eucestoda</taxon>
        <taxon>Cyclophyllidea</taxon>
        <taxon>Taeniidae</taxon>
        <taxon>Taenia</taxon>
    </lineage>
</organism>
<proteinExistence type="predicted"/>
<protein>
    <recommendedName>
        <fullName evidence="3">ANF_receptor domain-containing protein</fullName>
    </recommendedName>
</protein>
<name>A0A3P6QAS6_TAEAS</name>
<evidence type="ECO:0000313" key="1">
    <source>
        <dbReference type="EMBL" id="VDK27918.1"/>
    </source>
</evidence>
<evidence type="ECO:0000313" key="2">
    <source>
        <dbReference type="Proteomes" id="UP000282613"/>
    </source>
</evidence>
<dbReference type="EMBL" id="UYRS01007147">
    <property type="protein sequence ID" value="VDK27918.1"/>
    <property type="molecule type" value="Genomic_DNA"/>
</dbReference>
<reference evidence="1 2" key="1">
    <citation type="submission" date="2018-11" db="EMBL/GenBank/DDBJ databases">
        <authorList>
            <consortium name="Pathogen Informatics"/>
        </authorList>
    </citation>
    <scope>NUCLEOTIDE SEQUENCE [LARGE SCALE GENOMIC DNA]</scope>
</reference>
<sequence>MVNKWINLGNPKQTPRDQIYQISYYCQVVGSTSVFVNQLTNSSRDSLTTPIAAVSIVVQRKTILQGILVYLVNNGWKHIALFYDLHTKIFDIPECQYHIDNKLYEFTGAIRKRFGQETPTLLSQVNCYSFSLASVALILARAELAVNFVVGVQNITRIKQGRIALIHVDPTDMLTYDILRIWGAQLFTSWTLIGCRSFAHHRHSTTQGH</sequence>
<keyword evidence="2" id="KW-1185">Reference proteome</keyword>
<dbReference type="Proteomes" id="UP000282613">
    <property type="component" value="Unassembled WGS sequence"/>
</dbReference>
<accession>A0A3P6QAS6</accession>
<dbReference type="AlphaFoldDB" id="A0A3P6QAS6"/>